<evidence type="ECO:0000313" key="9">
    <source>
        <dbReference type="EMBL" id="MBM7642490.1"/>
    </source>
</evidence>
<keyword evidence="10" id="KW-1185">Reference proteome</keyword>
<feature type="transmembrane region" description="Helical" evidence="8">
    <location>
        <begin position="12"/>
        <end position="32"/>
    </location>
</feature>
<keyword evidence="6 8" id="KW-1133">Transmembrane helix</keyword>
<keyword evidence="7 8" id="KW-0472">Membrane</keyword>
<dbReference type="PANTHER" id="PTHR30472">
    <property type="entry name" value="FERRIC ENTEROBACTIN TRANSPORT SYSTEM PERMEASE PROTEIN"/>
    <property type="match status" value="1"/>
</dbReference>
<comment type="similarity">
    <text evidence="2">Belongs to the binding-protein-dependent transport system permease family. FecCD subfamily.</text>
</comment>
<comment type="subcellular location">
    <subcellularLocation>
        <location evidence="1">Cell membrane</location>
        <topology evidence="1">Multi-pass membrane protein</topology>
    </subcellularLocation>
</comment>
<keyword evidence="4" id="KW-1003">Cell membrane</keyword>
<evidence type="ECO:0000256" key="1">
    <source>
        <dbReference type="ARBA" id="ARBA00004651"/>
    </source>
</evidence>
<dbReference type="RefSeq" id="WP_205009333.1">
    <property type="nucleotide sequence ID" value="NZ_JAFBEH010000012.1"/>
</dbReference>
<accession>A0ABS2PS08</accession>
<dbReference type="Gene3D" id="1.10.3470.10">
    <property type="entry name" value="ABC transporter involved in vitamin B12 uptake, BtuC"/>
    <property type="match status" value="1"/>
</dbReference>
<dbReference type="PANTHER" id="PTHR30472:SF19">
    <property type="entry name" value="PETROBACTIN IMPORT SYSTEM PERMEASE PROTEIN YCLO"/>
    <property type="match status" value="1"/>
</dbReference>
<feature type="transmembrane region" description="Helical" evidence="8">
    <location>
        <begin position="47"/>
        <end position="65"/>
    </location>
</feature>
<name>A0ABS2PS08_9STRE</name>
<evidence type="ECO:0000256" key="7">
    <source>
        <dbReference type="ARBA" id="ARBA00023136"/>
    </source>
</evidence>
<evidence type="ECO:0000256" key="6">
    <source>
        <dbReference type="ARBA" id="ARBA00022989"/>
    </source>
</evidence>
<feature type="transmembrane region" description="Helical" evidence="8">
    <location>
        <begin position="139"/>
        <end position="160"/>
    </location>
</feature>
<reference evidence="9 10" key="1">
    <citation type="submission" date="2021-01" db="EMBL/GenBank/DDBJ databases">
        <title>Genomic Encyclopedia of Type Strains, Phase IV (KMG-IV): sequencing the most valuable type-strain genomes for metagenomic binning, comparative biology and taxonomic classification.</title>
        <authorList>
            <person name="Goeker M."/>
        </authorList>
    </citation>
    <scope>NUCLEOTIDE SEQUENCE [LARGE SCALE GENOMIC DNA]</scope>
    <source>
        <strain evidence="9 10">DSM 27382</strain>
    </source>
</reference>
<protein>
    <submittedName>
        <fullName evidence="9">Iron complex transport system permease protein</fullName>
    </submittedName>
</protein>
<sequence length="323" mass="36275">MVKSSAKQVRWLLIVLGILALLAAIFYLVPFGSKAVPYLIKLRSKKLLTYALVAILSGFSTISFQTVTANRFLTPSVLGLESFYVLIQSAYLFFYWHFSSDQSPNALWEFILVLGMELLLFLLLFPAIAKLLKKGFGTILLICMALGTLFRSLSTFMQVLMDPNEYDKLQSKLFASLQSVNSEILGLVAILTIISVVILYRKSAKLNVFYLGKETATLLGINVVKEQKEVLWLVVLMTAASTAMVGPMAFFGFMLANLTYQLLASYDHRASFILSSLLGFLILVIGQSLLERVFNYNLTISMLVELFGGAFFFYLLYKERVKQ</sequence>
<evidence type="ECO:0000256" key="2">
    <source>
        <dbReference type="ARBA" id="ARBA00007935"/>
    </source>
</evidence>
<proteinExistence type="inferred from homology"/>
<organism evidence="9 10">
    <name type="scientific">Streptococcus loxodontisalivarius</name>
    <dbReference type="NCBI Taxonomy" id="1349415"/>
    <lineage>
        <taxon>Bacteria</taxon>
        <taxon>Bacillati</taxon>
        <taxon>Bacillota</taxon>
        <taxon>Bacilli</taxon>
        <taxon>Lactobacillales</taxon>
        <taxon>Streptococcaceae</taxon>
        <taxon>Streptococcus</taxon>
    </lineage>
</organism>
<comment type="caution">
    <text evidence="9">The sequence shown here is derived from an EMBL/GenBank/DDBJ whole genome shotgun (WGS) entry which is preliminary data.</text>
</comment>
<evidence type="ECO:0000256" key="5">
    <source>
        <dbReference type="ARBA" id="ARBA00022692"/>
    </source>
</evidence>
<keyword evidence="5 8" id="KW-0812">Transmembrane</keyword>
<dbReference type="Proteomes" id="UP000697472">
    <property type="component" value="Unassembled WGS sequence"/>
</dbReference>
<dbReference type="InterPro" id="IPR000522">
    <property type="entry name" value="ABC_transptr_permease_BtuC"/>
</dbReference>
<dbReference type="SUPFAM" id="SSF81345">
    <property type="entry name" value="ABC transporter involved in vitamin B12 uptake, BtuC"/>
    <property type="match status" value="1"/>
</dbReference>
<feature type="transmembrane region" description="Helical" evidence="8">
    <location>
        <begin position="180"/>
        <end position="200"/>
    </location>
</feature>
<dbReference type="InterPro" id="IPR037294">
    <property type="entry name" value="ABC_BtuC-like"/>
</dbReference>
<evidence type="ECO:0000313" key="10">
    <source>
        <dbReference type="Proteomes" id="UP000697472"/>
    </source>
</evidence>
<evidence type="ECO:0000256" key="3">
    <source>
        <dbReference type="ARBA" id="ARBA00022448"/>
    </source>
</evidence>
<feature type="transmembrane region" description="Helical" evidence="8">
    <location>
        <begin position="270"/>
        <end position="290"/>
    </location>
</feature>
<feature type="transmembrane region" description="Helical" evidence="8">
    <location>
        <begin position="77"/>
        <end position="98"/>
    </location>
</feature>
<feature type="transmembrane region" description="Helical" evidence="8">
    <location>
        <begin position="296"/>
        <end position="317"/>
    </location>
</feature>
<evidence type="ECO:0000256" key="4">
    <source>
        <dbReference type="ARBA" id="ARBA00022475"/>
    </source>
</evidence>
<keyword evidence="3" id="KW-0813">Transport</keyword>
<feature type="transmembrane region" description="Helical" evidence="8">
    <location>
        <begin position="110"/>
        <end position="132"/>
    </location>
</feature>
<dbReference type="EMBL" id="JAFBEH010000012">
    <property type="protein sequence ID" value="MBM7642490.1"/>
    <property type="molecule type" value="Genomic_DNA"/>
</dbReference>
<feature type="transmembrane region" description="Helical" evidence="8">
    <location>
        <begin position="230"/>
        <end position="258"/>
    </location>
</feature>
<gene>
    <name evidence="9" type="ORF">JOC28_000787</name>
</gene>
<dbReference type="Pfam" id="PF01032">
    <property type="entry name" value="FecCD"/>
    <property type="match status" value="1"/>
</dbReference>
<evidence type="ECO:0000256" key="8">
    <source>
        <dbReference type="SAM" id="Phobius"/>
    </source>
</evidence>